<reference evidence="1" key="2">
    <citation type="journal article" date="2015" name="Data Brief">
        <title>Shoot transcriptome of the giant reed, Arundo donax.</title>
        <authorList>
            <person name="Barrero R.A."/>
            <person name="Guerrero F.D."/>
            <person name="Moolhuijzen P."/>
            <person name="Goolsby J.A."/>
            <person name="Tidwell J."/>
            <person name="Bellgard S.E."/>
            <person name="Bellgard M.I."/>
        </authorList>
    </citation>
    <scope>NUCLEOTIDE SEQUENCE</scope>
    <source>
        <tissue evidence="1">Shoot tissue taken approximately 20 cm above the soil surface</tissue>
    </source>
</reference>
<organism evidence="1">
    <name type="scientific">Arundo donax</name>
    <name type="common">Giant reed</name>
    <name type="synonym">Donax arundinaceus</name>
    <dbReference type="NCBI Taxonomy" id="35708"/>
    <lineage>
        <taxon>Eukaryota</taxon>
        <taxon>Viridiplantae</taxon>
        <taxon>Streptophyta</taxon>
        <taxon>Embryophyta</taxon>
        <taxon>Tracheophyta</taxon>
        <taxon>Spermatophyta</taxon>
        <taxon>Magnoliopsida</taxon>
        <taxon>Liliopsida</taxon>
        <taxon>Poales</taxon>
        <taxon>Poaceae</taxon>
        <taxon>PACMAD clade</taxon>
        <taxon>Arundinoideae</taxon>
        <taxon>Arundineae</taxon>
        <taxon>Arundo</taxon>
    </lineage>
</organism>
<protein>
    <submittedName>
        <fullName evidence="1">Uncharacterized protein</fullName>
    </submittedName>
</protein>
<evidence type="ECO:0000313" key="1">
    <source>
        <dbReference type="EMBL" id="JAD40333.1"/>
    </source>
</evidence>
<accession>A0A0A8ZRL2</accession>
<dbReference type="AlphaFoldDB" id="A0A0A8ZRL2"/>
<name>A0A0A8ZRL2_ARUDO</name>
<dbReference type="EMBL" id="GBRH01257562">
    <property type="protein sequence ID" value="JAD40333.1"/>
    <property type="molecule type" value="Transcribed_RNA"/>
</dbReference>
<sequence length="21" mass="2556">MHNYTYTRLITLDLPFKTVDN</sequence>
<reference evidence="1" key="1">
    <citation type="submission" date="2014-09" db="EMBL/GenBank/DDBJ databases">
        <authorList>
            <person name="Magalhaes I.L.F."/>
            <person name="Oliveira U."/>
            <person name="Santos F.R."/>
            <person name="Vidigal T.H.D.A."/>
            <person name="Brescovit A.D."/>
            <person name="Santos A.J."/>
        </authorList>
    </citation>
    <scope>NUCLEOTIDE SEQUENCE</scope>
    <source>
        <tissue evidence="1">Shoot tissue taken approximately 20 cm above the soil surface</tissue>
    </source>
</reference>
<proteinExistence type="predicted"/>